<evidence type="ECO:0000313" key="7">
    <source>
        <dbReference type="Proteomes" id="UP000078116"/>
    </source>
</evidence>
<dbReference type="Gene3D" id="2.60.40.1610">
    <property type="entry name" value="Domain of unknown function DUF1254"/>
    <property type="match status" value="1"/>
</dbReference>
<dbReference type="OrthoDB" id="272779at2"/>
<name>A0A1A9N8U6_9BURK</name>
<dbReference type="EMBL" id="LXKA01000198">
    <property type="protein sequence ID" value="OAJ61813.1"/>
    <property type="molecule type" value="Genomic_DNA"/>
</dbReference>
<dbReference type="PROSITE" id="PS51257">
    <property type="entry name" value="PROKAR_LIPOPROTEIN"/>
    <property type="match status" value="1"/>
</dbReference>
<keyword evidence="6" id="KW-1185">Reference proteome</keyword>
<dbReference type="InterPro" id="IPR010621">
    <property type="entry name" value="DUF1214"/>
</dbReference>
<evidence type="ECO:0000259" key="3">
    <source>
        <dbReference type="Pfam" id="PF06863"/>
    </source>
</evidence>
<proteinExistence type="predicted"/>
<feature type="chain" id="PRO_5008393709" description="DUF1254 domain-containing protein" evidence="1">
    <location>
        <begin position="20"/>
        <end position="450"/>
    </location>
</feature>
<organism evidence="5 7">
    <name type="scientific">Paraburkholderia ginsengiterrae</name>
    <dbReference type="NCBI Taxonomy" id="1462993"/>
    <lineage>
        <taxon>Bacteria</taxon>
        <taxon>Pseudomonadati</taxon>
        <taxon>Pseudomonadota</taxon>
        <taxon>Betaproteobacteria</taxon>
        <taxon>Burkholderiales</taxon>
        <taxon>Burkholderiaceae</taxon>
        <taxon>Paraburkholderia</taxon>
    </lineage>
</organism>
<dbReference type="SUPFAM" id="SSF160935">
    <property type="entry name" value="VPA0735-like"/>
    <property type="match status" value="1"/>
</dbReference>
<dbReference type="InterPro" id="IPR010679">
    <property type="entry name" value="DUF1254"/>
</dbReference>
<reference evidence="6 7" key="1">
    <citation type="submission" date="2016-04" db="EMBL/GenBank/DDBJ databases">
        <title>Reclassification of Paraburkholderia panaciterrae (Farh et al. 2015) Dobritsa &amp; Samadpour 2016 as a later homotypic synonym of Paraburkholderia ginsengiterrae (Farh et al. 2015) Dobritsa &amp; Samadpour 2016.</title>
        <authorList>
            <person name="Dobritsa A.P."/>
            <person name="Kutumbaka K."/>
            <person name="Samadpour M."/>
        </authorList>
    </citation>
    <scope>NUCLEOTIDE SEQUENCE [LARGE SCALE GENOMIC DNA]</scope>
    <source>
        <strain evidence="5 7">DCY85</strain>
        <strain evidence="4 6">DCY85-1</strain>
    </source>
</reference>
<accession>A0A1A9N8U6</accession>
<comment type="caution">
    <text evidence="5">The sequence shown here is derived from an EMBL/GenBank/DDBJ whole genome shotgun (WGS) entry which is preliminary data.</text>
</comment>
<dbReference type="PANTHER" id="PTHR36509">
    <property type="entry name" value="BLL3101 PROTEIN"/>
    <property type="match status" value="1"/>
</dbReference>
<evidence type="ECO:0000313" key="5">
    <source>
        <dbReference type="EMBL" id="OAJ61813.1"/>
    </source>
</evidence>
<dbReference type="EMBL" id="LXJZ01000253">
    <property type="protein sequence ID" value="OAJ51626.1"/>
    <property type="molecule type" value="Genomic_DNA"/>
</dbReference>
<dbReference type="PANTHER" id="PTHR36509:SF2">
    <property type="entry name" value="BLL3101 PROTEIN"/>
    <property type="match status" value="1"/>
</dbReference>
<dbReference type="InterPro" id="IPR037050">
    <property type="entry name" value="DUF1254_sf"/>
</dbReference>
<keyword evidence="1" id="KW-0732">Signal</keyword>
<feature type="domain" description="DUF1214" evidence="2">
    <location>
        <begin position="336"/>
        <end position="433"/>
    </location>
</feature>
<gene>
    <name evidence="4" type="ORF">A6V36_16535</name>
    <name evidence="5" type="ORF">A6V37_24290</name>
</gene>
<dbReference type="Proteomes" id="UP000078116">
    <property type="component" value="Unassembled WGS sequence"/>
</dbReference>
<protein>
    <recommendedName>
        <fullName evidence="8">DUF1254 domain-containing protein</fullName>
    </recommendedName>
</protein>
<dbReference type="Pfam" id="PF06863">
    <property type="entry name" value="DUF1254"/>
    <property type="match status" value="1"/>
</dbReference>
<evidence type="ECO:0000259" key="2">
    <source>
        <dbReference type="Pfam" id="PF06742"/>
    </source>
</evidence>
<evidence type="ECO:0000313" key="4">
    <source>
        <dbReference type="EMBL" id="OAJ51626.1"/>
    </source>
</evidence>
<dbReference type="Proteomes" id="UP000077961">
    <property type="component" value="Unassembled WGS sequence"/>
</dbReference>
<dbReference type="Pfam" id="PF06742">
    <property type="entry name" value="DUF1214"/>
    <property type="match status" value="1"/>
</dbReference>
<dbReference type="AlphaFoldDB" id="A0A1A9N8U6"/>
<evidence type="ECO:0000313" key="6">
    <source>
        <dbReference type="Proteomes" id="UP000077961"/>
    </source>
</evidence>
<sequence length="450" mass="49822">MHKLFRTGAAMLLALTLLAGVGGCKSVSAEQPPAAAIDQDAGASVSDADIVHAYHYLLGRLLILRQQRLDFEKDGFQWNRVVYRRPGGVQWANPNLDVVYAEAWVALDEKTCVLADIPRIEGRYYTWQMLDGWGETVLNINERTFAQRPYGRYALCLKGAHATPPAGALRIDLPVRTLRMLTRIELGDDPAQAQRLQREFRLTPLGEPKLEAPIEVPLFTNAQLPHVEAFAFAAQILDGQPDLAPRMDEVRAQVRAVAALVQSGAPGRARVDSVIEREALPALARRMKALGPAGNGWIRPSTVGQYGSNYLDRTVVDLAGIWANNPDEVMYYAMLHLDGSATYTQTYPKDALPQSLARYFWSVTEVDSTQYRVVPNPLGRFLLNRQSRVQPNADGSVTLAFGPARPDGVPATNWLPTQRGTTYNLTFRLYGPTTEVAAGQYFPPPFVRQP</sequence>
<dbReference type="RefSeq" id="WP_064272516.1">
    <property type="nucleotide sequence ID" value="NZ_LXJZ01000253.1"/>
</dbReference>
<feature type="domain" description="DUF1254" evidence="3">
    <location>
        <begin position="86"/>
        <end position="204"/>
    </location>
</feature>
<dbReference type="InterPro" id="IPR037049">
    <property type="entry name" value="DUF1214_C_sf"/>
</dbReference>
<evidence type="ECO:0008006" key="8">
    <source>
        <dbReference type="Google" id="ProtNLM"/>
    </source>
</evidence>
<feature type="signal peptide" evidence="1">
    <location>
        <begin position="1"/>
        <end position="19"/>
    </location>
</feature>
<dbReference type="Gene3D" id="2.60.120.600">
    <property type="entry name" value="Domain of unknown function DUF1214, C-terminal domain"/>
    <property type="match status" value="1"/>
</dbReference>
<dbReference type="STRING" id="1462993.A6V36_16535"/>
<evidence type="ECO:0000256" key="1">
    <source>
        <dbReference type="SAM" id="SignalP"/>
    </source>
</evidence>